<dbReference type="Proteomes" id="UP000653099">
    <property type="component" value="Unassembled WGS sequence"/>
</dbReference>
<feature type="compositionally biased region" description="Basic and acidic residues" evidence="2">
    <location>
        <begin position="18"/>
        <end position="27"/>
    </location>
</feature>
<feature type="region of interest" description="Disordered" evidence="2">
    <location>
        <begin position="1"/>
        <end position="31"/>
    </location>
</feature>
<dbReference type="PANTHER" id="PTHR30006">
    <property type="entry name" value="THIAMINE-BINDING PERIPLASMIC PROTEIN-RELATED"/>
    <property type="match status" value="1"/>
</dbReference>
<reference evidence="3" key="1">
    <citation type="journal article" date="2014" name="Int. J. Syst. Evol. Microbiol.">
        <title>Complete genome sequence of Corynebacterium casei LMG S-19264T (=DSM 44701T), isolated from a smear-ripened cheese.</title>
        <authorList>
            <consortium name="US DOE Joint Genome Institute (JGI-PGF)"/>
            <person name="Walter F."/>
            <person name="Albersmeier A."/>
            <person name="Kalinowski J."/>
            <person name="Ruckert C."/>
        </authorList>
    </citation>
    <scope>NUCLEOTIDE SEQUENCE</scope>
    <source>
        <strain evidence="3">JCM 14359</strain>
    </source>
</reference>
<comment type="caution">
    <text evidence="3">The sequence shown here is derived from an EMBL/GenBank/DDBJ whole genome shotgun (WGS) entry which is preliminary data.</text>
</comment>
<sequence length="411" mass="43799">MTDRGSEGINDLGRPKKSMHDSDDTGRTRRRFLRAAAAAGVIGVAGCNTPGEGGDGTGTATEGATDSDGGGTDSPEQIGSGRSPFGDREVGGTTIEEMPDLEGELTVYSGRGEALVGELVGFIEDRYSDFTVRPLYNTAAELVSQIETEGANSPADVFYSVNAGALGTLAERGRTQTLPQEVLEFVPSNFRDPDGEWLGTSGRARSIPYNTDTFSASDIPTDIMSFPDTDAFAGEIGWTPTYSSFQAFITAMRILEGEDATREWLNGMQELGVSAYGDEFQISRAVADGEVSVGLANHYYVQRVVARRSNAPLATAFTRNDAGAIFNVAGACVLDTASDSTLASNFVRHLLSAEAQDYFARSTFEYPLVPAVDPIGRLPPIDELNPPENVDLSQLADLEETISLLRETGAL</sequence>
<feature type="region of interest" description="Disordered" evidence="2">
    <location>
        <begin position="43"/>
        <end position="92"/>
    </location>
</feature>
<dbReference type="Pfam" id="PF13343">
    <property type="entry name" value="SBP_bac_6"/>
    <property type="match status" value="1"/>
</dbReference>
<name>A0A830EKU0_9EURY</name>
<gene>
    <name evidence="3" type="ORF">GCM10008995_05940</name>
</gene>
<protein>
    <submittedName>
        <fullName evidence="3">Iron ABC transporter substrate-binding protein</fullName>
    </submittedName>
</protein>
<dbReference type="AlphaFoldDB" id="A0A830EKU0"/>
<feature type="compositionally biased region" description="Low complexity" evidence="2">
    <location>
        <begin position="58"/>
        <end position="67"/>
    </location>
</feature>
<evidence type="ECO:0000313" key="4">
    <source>
        <dbReference type="Proteomes" id="UP000653099"/>
    </source>
</evidence>
<evidence type="ECO:0000256" key="2">
    <source>
        <dbReference type="SAM" id="MobiDB-lite"/>
    </source>
</evidence>
<accession>A0A830EKU0</accession>
<evidence type="ECO:0000256" key="1">
    <source>
        <dbReference type="ARBA" id="ARBA00022729"/>
    </source>
</evidence>
<reference evidence="3" key="2">
    <citation type="submission" date="2020-09" db="EMBL/GenBank/DDBJ databases">
        <authorList>
            <person name="Sun Q."/>
            <person name="Ohkuma M."/>
        </authorList>
    </citation>
    <scope>NUCLEOTIDE SEQUENCE</scope>
    <source>
        <strain evidence="3">JCM 14359</strain>
    </source>
</reference>
<dbReference type="SUPFAM" id="SSF53850">
    <property type="entry name" value="Periplasmic binding protein-like II"/>
    <property type="match status" value="1"/>
</dbReference>
<keyword evidence="1" id="KW-0732">Signal</keyword>
<organism evidence="3 4">
    <name type="scientific">Halobellus salinus</name>
    <dbReference type="NCBI Taxonomy" id="931585"/>
    <lineage>
        <taxon>Archaea</taxon>
        <taxon>Methanobacteriati</taxon>
        <taxon>Methanobacteriota</taxon>
        <taxon>Stenosarchaea group</taxon>
        <taxon>Halobacteria</taxon>
        <taxon>Halobacteriales</taxon>
        <taxon>Haloferacaceae</taxon>
        <taxon>Halobellus</taxon>
    </lineage>
</organism>
<keyword evidence="4" id="KW-1185">Reference proteome</keyword>
<dbReference type="EMBL" id="BMOC01000002">
    <property type="protein sequence ID" value="GGI98920.1"/>
    <property type="molecule type" value="Genomic_DNA"/>
</dbReference>
<evidence type="ECO:0000313" key="3">
    <source>
        <dbReference type="EMBL" id="GGI98920.1"/>
    </source>
</evidence>
<proteinExistence type="predicted"/>
<dbReference type="Gene3D" id="3.40.190.10">
    <property type="entry name" value="Periplasmic binding protein-like II"/>
    <property type="match status" value="2"/>
</dbReference>
<dbReference type="PROSITE" id="PS51318">
    <property type="entry name" value="TAT"/>
    <property type="match status" value="1"/>
</dbReference>
<dbReference type="PANTHER" id="PTHR30006:SF24">
    <property type="entry name" value="SLL0237 PROTEIN"/>
    <property type="match status" value="1"/>
</dbReference>
<dbReference type="InterPro" id="IPR006311">
    <property type="entry name" value="TAT_signal"/>
</dbReference>